<accession>A0A3A8ETA3</accession>
<evidence type="ECO:0008006" key="4">
    <source>
        <dbReference type="Google" id="ProtNLM"/>
    </source>
</evidence>
<dbReference type="AlphaFoldDB" id="A0A3A8ETA3"/>
<dbReference type="OrthoDB" id="6704945at2"/>
<keyword evidence="3" id="KW-1185">Reference proteome</keyword>
<comment type="caution">
    <text evidence="2">The sequence shown here is derived from an EMBL/GenBank/DDBJ whole genome shotgun (WGS) entry which is preliminary data.</text>
</comment>
<sequence>MNNKILPSFVLLLFSGLSFAETAPALESNGQQLSPLTNVRVSMQRMLRSSEERYFLDLYAGVWNPKATLYDELNQTEMDFKGAQKGDVLELKSVNMPEGKQSELKGYLNANSGVFDAVLVNADGAKNVRFEPAFKAVDKPVFVFKFYGVEEAAQPYGKVLKRVDVVDKNTGKIKQSLTGFNAFANSVGYMDVNFDGYYDLVLSDISDAKKVEDKRFVYWMFNPKTMQFQRSAQLDALVGFPRLHGNKQQIDFGNNRLYRVRDGLMYLEP</sequence>
<dbReference type="InterPro" id="IPR028994">
    <property type="entry name" value="Integrin_alpha_N"/>
</dbReference>
<dbReference type="EMBL" id="RAXV01000005">
    <property type="protein sequence ID" value="RKG33244.1"/>
    <property type="molecule type" value="Genomic_DNA"/>
</dbReference>
<dbReference type="SUPFAM" id="SSF69318">
    <property type="entry name" value="Integrin alpha N-terminal domain"/>
    <property type="match status" value="1"/>
</dbReference>
<organism evidence="2 3">
    <name type="scientific">Acinetobacter tianfuensis</name>
    <dbReference type="NCBI Taxonomy" id="2419603"/>
    <lineage>
        <taxon>Bacteria</taxon>
        <taxon>Pseudomonadati</taxon>
        <taxon>Pseudomonadota</taxon>
        <taxon>Gammaproteobacteria</taxon>
        <taxon>Moraxellales</taxon>
        <taxon>Moraxellaceae</taxon>
        <taxon>Acinetobacter</taxon>
    </lineage>
</organism>
<evidence type="ECO:0000313" key="3">
    <source>
        <dbReference type="Proteomes" id="UP000282388"/>
    </source>
</evidence>
<feature type="chain" id="PRO_5017310380" description="VCBS repeat-containing protein" evidence="1">
    <location>
        <begin position="21"/>
        <end position="269"/>
    </location>
</feature>
<proteinExistence type="predicted"/>
<name>A0A3A8ETA3_9GAMM</name>
<dbReference type="RefSeq" id="WP_120401579.1">
    <property type="nucleotide sequence ID" value="NZ_RAXV01000005.1"/>
</dbReference>
<evidence type="ECO:0000313" key="2">
    <source>
        <dbReference type="EMBL" id="RKG33244.1"/>
    </source>
</evidence>
<dbReference type="NCBIfam" id="NF047539">
    <property type="entry name" value="XAC2610_fam"/>
    <property type="match status" value="1"/>
</dbReference>
<keyword evidence="1" id="KW-0732">Signal</keyword>
<reference evidence="2 3" key="1">
    <citation type="submission" date="2018-09" db="EMBL/GenBank/DDBJ databases">
        <title>The draft genome of Acinetobacter spp. strains.</title>
        <authorList>
            <person name="Qin J."/>
            <person name="Feng Y."/>
            <person name="Zong Z."/>
        </authorList>
    </citation>
    <scope>NUCLEOTIDE SEQUENCE [LARGE SCALE GENOMIC DNA]</scope>
    <source>
        <strain evidence="2 3">WCHAc060012</strain>
    </source>
</reference>
<feature type="signal peptide" evidence="1">
    <location>
        <begin position="1"/>
        <end position="20"/>
    </location>
</feature>
<evidence type="ECO:0000256" key="1">
    <source>
        <dbReference type="SAM" id="SignalP"/>
    </source>
</evidence>
<dbReference type="Proteomes" id="UP000282388">
    <property type="component" value="Unassembled WGS sequence"/>
</dbReference>
<protein>
    <recommendedName>
        <fullName evidence="4">VCBS repeat-containing protein</fullName>
    </recommendedName>
</protein>
<gene>
    <name evidence="2" type="ORF">D7V32_03730</name>
</gene>
<dbReference type="InterPro" id="IPR058087">
    <property type="entry name" value="XAC2610_dom"/>
</dbReference>